<dbReference type="InterPro" id="IPR029035">
    <property type="entry name" value="DHS-like_NAD/FAD-binding_dom"/>
</dbReference>
<dbReference type="InterPro" id="IPR014730">
    <property type="entry name" value="ETF_a/b_N"/>
</dbReference>
<evidence type="ECO:0000313" key="9">
    <source>
        <dbReference type="Proteomes" id="UP000179157"/>
    </source>
</evidence>
<keyword evidence="3" id="KW-0285">Flavoprotein</keyword>
<keyword evidence="5" id="KW-0249">Electron transport</keyword>
<dbReference type="PANTHER" id="PTHR43153">
    <property type="entry name" value="ELECTRON TRANSFER FLAVOPROTEIN ALPHA"/>
    <property type="match status" value="1"/>
</dbReference>
<dbReference type="Gene3D" id="3.40.50.620">
    <property type="entry name" value="HUPs"/>
    <property type="match status" value="1"/>
</dbReference>
<feature type="binding site" evidence="6">
    <location>
        <position position="210"/>
    </location>
    <ligand>
        <name>FAD</name>
        <dbReference type="ChEBI" id="CHEBI:57692"/>
    </ligand>
</feature>
<dbReference type="EMBL" id="MFGX01000023">
    <property type="protein sequence ID" value="OGF56902.1"/>
    <property type="molecule type" value="Genomic_DNA"/>
</dbReference>
<comment type="caution">
    <text evidence="8">The sequence shown here is derived from an EMBL/GenBank/DDBJ whole genome shotgun (WGS) entry which is preliminary data.</text>
</comment>
<comment type="similarity">
    <text evidence="1">Belongs to the ETF alpha-subunit/FixB family.</text>
</comment>
<dbReference type="Gene3D" id="3.40.50.1220">
    <property type="entry name" value="TPP-binding domain"/>
    <property type="match status" value="1"/>
</dbReference>
<dbReference type="InterPro" id="IPR014731">
    <property type="entry name" value="ETF_asu_C"/>
</dbReference>
<feature type="domain" description="Electron transfer flavoprotein alpha/beta-subunit N-terminal" evidence="7">
    <location>
        <begin position="2"/>
        <end position="186"/>
    </location>
</feature>
<dbReference type="GO" id="GO:0009055">
    <property type="term" value="F:electron transfer activity"/>
    <property type="evidence" value="ECO:0007669"/>
    <property type="project" value="InterPro"/>
</dbReference>
<evidence type="ECO:0000256" key="1">
    <source>
        <dbReference type="ARBA" id="ARBA00005817"/>
    </source>
</evidence>
<gene>
    <name evidence="8" type="ORF">A2Z21_07310</name>
</gene>
<dbReference type="GO" id="GO:0050660">
    <property type="term" value="F:flavin adenine dinucleotide binding"/>
    <property type="evidence" value="ECO:0007669"/>
    <property type="project" value="InterPro"/>
</dbReference>
<feature type="binding site" evidence="6">
    <location>
        <begin position="235"/>
        <end position="236"/>
    </location>
    <ligand>
        <name>FAD</name>
        <dbReference type="ChEBI" id="CHEBI:57692"/>
    </ligand>
</feature>
<feature type="binding site" evidence="6">
    <location>
        <begin position="266"/>
        <end position="273"/>
    </location>
    <ligand>
        <name>FAD</name>
        <dbReference type="ChEBI" id="CHEBI:57692"/>
    </ligand>
</feature>
<name>A0A1F5V0F5_FRAXR</name>
<evidence type="ECO:0000256" key="5">
    <source>
        <dbReference type="ARBA" id="ARBA00022982"/>
    </source>
</evidence>
<dbReference type="InterPro" id="IPR018206">
    <property type="entry name" value="ETF_asu_C_CS"/>
</dbReference>
<evidence type="ECO:0000256" key="4">
    <source>
        <dbReference type="ARBA" id="ARBA00022827"/>
    </source>
</evidence>
<evidence type="ECO:0000256" key="3">
    <source>
        <dbReference type="ARBA" id="ARBA00022630"/>
    </source>
</evidence>
<proteinExistence type="inferred from homology"/>
<dbReference type="SUPFAM" id="SSF52467">
    <property type="entry name" value="DHS-like NAD/FAD-binding domain"/>
    <property type="match status" value="1"/>
</dbReference>
<reference evidence="8 9" key="1">
    <citation type="journal article" date="2016" name="Nat. Commun.">
        <title>Thousands of microbial genomes shed light on interconnected biogeochemical processes in an aquifer system.</title>
        <authorList>
            <person name="Anantharaman K."/>
            <person name="Brown C.T."/>
            <person name="Hug L.A."/>
            <person name="Sharon I."/>
            <person name="Castelle C.J."/>
            <person name="Probst A.J."/>
            <person name="Thomas B.C."/>
            <person name="Singh A."/>
            <person name="Wilkins M.J."/>
            <person name="Karaoz U."/>
            <person name="Brodie E.L."/>
            <person name="Williams K.H."/>
            <person name="Hubbard S.S."/>
            <person name="Banfield J.F."/>
        </authorList>
    </citation>
    <scope>NUCLEOTIDE SEQUENCE [LARGE SCALE GENOMIC DNA]</scope>
    <source>
        <strain evidence="9">RBG_16_55_9</strain>
    </source>
</reference>
<dbReference type="InterPro" id="IPR001308">
    <property type="entry name" value="ETF_a/FixB"/>
</dbReference>
<dbReference type="SMART" id="SM00893">
    <property type="entry name" value="ETF"/>
    <property type="match status" value="1"/>
</dbReference>
<protein>
    <submittedName>
        <fullName evidence="8">Electron transfer flavoprotein subunit alpha</fullName>
    </submittedName>
</protein>
<sequence length="323" mass="34637">MILAVMEHDRGKIVDASLELLTLLRSLAQPMNATVNAALMGKDAETIAPLLMEHGVTKVYLVQNERFVDYAPEAWAKGLVHLIGAVRPKAVAAAGTDRGNELMARVGANLGLAMAANCTELRPGERLGVTRLRWGGSLLEEAELIGEPKLFTVAPHVVAWEASPAREFSIKEFHPSLEEKDFRVRVVKRIESEKAGVSLPDAKVVVGGGRGVGSAEGFQRLEELARLLGGAVGGSRAATNNNWRPHSDQIGQTGVQIAPDLYIACGISGAIQHMVGCKGTKRILAINKDPEAPIFSRADYGVIGDLHEIVPALIDEIKKAKAR</sequence>
<organism evidence="8 9">
    <name type="scientific">Fraserbacteria sp. (strain RBG_16_55_9)</name>
    <dbReference type="NCBI Taxonomy" id="1817864"/>
    <lineage>
        <taxon>Bacteria</taxon>
        <taxon>Candidatus Fraseribacteriota</taxon>
    </lineage>
</organism>
<dbReference type="PIRSF" id="PIRSF000089">
    <property type="entry name" value="Electra_flavoP_a"/>
    <property type="match status" value="1"/>
</dbReference>
<keyword evidence="2" id="KW-0813">Transport</keyword>
<keyword evidence="4 6" id="KW-0274">FAD</keyword>
<dbReference type="Pfam" id="PF01012">
    <property type="entry name" value="ETF"/>
    <property type="match status" value="1"/>
</dbReference>
<dbReference type="SUPFAM" id="SSF52402">
    <property type="entry name" value="Adenine nucleotide alpha hydrolases-like"/>
    <property type="match status" value="1"/>
</dbReference>
<feature type="binding site" evidence="6">
    <location>
        <begin position="249"/>
        <end position="253"/>
    </location>
    <ligand>
        <name>FAD</name>
        <dbReference type="ChEBI" id="CHEBI:57692"/>
    </ligand>
</feature>
<comment type="cofactor">
    <cofactor evidence="6">
        <name>FAD</name>
        <dbReference type="ChEBI" id="CHEBI:57692"/>
    </cofactor>
    <text evidence="6">Binds 1 FAD per dimer.</text>
</comment>
<evidence type="ECO:0000256" key="2">
    <source>
        <dbReference type="ARBA" id="ARBA00022448"/>
    </source>
</evidence>
<dbReference type="PROSITE" id="PS00696">
    <property type="entry name" value="ETF_ALPHA"/>
    <property type="match status" value="1"/>
</dbReference>
<dbReference type="Proteomes" id="UP000179157">
    <property type="component" value="Unassembled WGS sequence"/>
</dbReference>
<feature type="binding site" evidence="6">
    <location>
        <position position="287"/>
    </location>
    <ligand>
        <name>FAD</name>
        <dbReference type="ChEBI" id="CHEBI:57692"/>
    </ligand>
</feature>
<evidence type="ECO:0000259" key="7">
    <source>
        <dbReference type="SMART" id="SM00893"/>
    </source>
</evidence>
<dbReference type="AlphaFoldDB" id="A0A1F5V0F5"/>
<dbReference type="GO" id="GO:0033539">
    <property type="term" value="P:fatty acid beta-oxidation using acyl-CoA dehydrogenase"/>
    <property type="evidence" value="ECO:0007669"/>
    <property type="project" value="TreeGrafter"/>
</dbReference>
<accession>A0A1F5V0F5</accession>
<evidence type="ECO:0000313" key="8">
    <source>
        <dbReference type="EMBL" id="OGF56902.1"/>
    </source>
</evidence>
<dbReference type="PANTHER" id="PTHR43153:SF1">
    <property type="entry name" value="ELECTRON TRANSFER FLAVOPROTEIN SUBUNIT ALPHA, MITOCHONDRIAL"/>
    <property type="match status" value="1"/>
</dbReference>
<dbReference type="Pfam" id="PF00766">
    <property type="entry name" value="ETF_alpha"/>
    <property type="match status" value="1"/>
</dbReference>
<dbReference type="InterPro" id="IPR014729">
    <property type="entry name" value="Rossmann-like_a/b/a_fold"/>
</dbReference>
<dbReference type="STRING" id="1817864.A2Z21_07310"/>
<evidence type="ECO:0000256" key="6">
    <source>
        <dbReference type="PIRSR" id="PIRSR000089-1"/>
    </source>
</evidence>